<reference evidence="2 3" key="1">
    <citation type="submission" date="2020-08" db="EMBL/GenBank/DDBJ databases">
        <title>Sequencing the genomes of 1000 actinobacteria strains.</title>
        <authorList>
            <person name="Klenk H.-P."/>
        </authorList>
    </citation>
    <scope>NUCLEOTIDE SEQUENCE [LARGE SCALE GENOMIC DNA]</scope>
    <source>
        <strain evidence="2 3">DSM 43851</strain>
    </source>
</reference>
<dbReference type="PANTHER" id="PTHR33744:SF1">
    <property type="entry name" value="DNA-BINDING TRANSCRIPTIONAL ACTIVATOR ADER"/>
    <property type="match status" value="1"/>
</dbReference>
<dbReference type="EMBL" id="JACHIR010000001">
    <property type="protein sequence ID" value="MBB5896327.1"/>
    <property type="molecule type" value="Genomic_DNA"/>
</dbReference>
<protein>
    <recommendedName>
        <fullName evidence="1">PucR C-terminal helix-turn-helix domain-containing protein</fullName>
    </recommendedName>
</protein>
<dbReference type="Pfam" id="PF13556">
    <property type="entry name" value="HTH_30"/>
    <property type="match status" value="1"/>
</dbReference>
<feature type="domain" description="PucR C-terminal helix-turn-helix" evidence="1">
    <location>
        <begin position="300"/>
        <end position="357"/>
    </location>
</feature>
<dbReference type="PANTHER" id="PTHR33744">
    <property type="entry name" value="CARBOHYDRATE DIACID REGULATOR"/>
    <property type="match status" value="1"/>
</dbReference>
<keyword evidence="3" id="KW-1185">Reference proteome</keyword>
<dbReference type="RefSeq" id="WP_184868001.1">
    <property type="nucleotide sequence ID" value="NZ_BAAAWY010000101.1"/>
</dbReference>
<dbReference type="InterPro" id="IPR042070">
    <property type="entry name" value="PucR_C-HTH_sf"/>
</dbReference>
<evidence type="ECO:0000313" key="3">
    <source>
        <dbReference type="Proteomes" id="UP000585638"/>
    </source>
</evidence>
<gene>
    <name evidence="2" type="ORF">BJ998_007523</name>
</gene>
<name>A0A7W9KPH7_9PSEU</name>
<proteinExistence type="predicted"/>
<evidence type="ECO:0000259" key="1">
    <source>
        <dbReference type="Pfam" id="PF13556"/>
    </source>
</evidence>
<comment type="caution">
    <text evidence="2">The sequence shown here is derived from an EMBL/GenBank/DDBJ whole genome shotgun (WGS) entry which is preliminary data.</text>
</comment>
<dbReference type="Proteomes" id="UP000585638">
    <property type="component" value="Unassembled WGS sequence"/>
</dbReference>
<dbReference type="InterPro" id="IPR051448">
    <property type="entry name" value="CdaR-like_regulators"/>
</dbReference>
<organism evidence="2 3">
    <name type="scientific">Kutzneria kofuensis</name>
    <dbReference type="NCBI Taxonomy" id="103725"/>
    <lineage>
        <taxon>Bacteria</taxon>
        <taxon>Bacillati</taxon>
        <taxon>Actinomycetota</taxon>
        <taxon>Actinomycetes</taxon>
        <taxon>Pseudonocardiales</taxon>
        <taxon>Pseudonocardiaceae</taxon>
        <taxon>Kutzneria</taxon>
    </lineage>
</organism>
<sequence>MTVLDDRPGPRWPRPVTVLDELTELADRLSKGVLPVEARPAARVLYGEAIRIYARVLDGEPGVGPDQRARVRAAGRALVAAGGSPDTAADHLGRVLSHLVEVAVAEQRPQRLSTVVSVGNLVLRDLLTGARDAGPERGSRPRWEVVQRLVAGEVPPGAEHELAAGYDIVLLRPSEDVPRPRLAELLDEFEGLGVLGAPVDASVVLLIPATLDYSPQRAVEHWAARLGASPWCATAHRSRDRIASGYEEAADILTLAVASGRPPGVFRLDDFLIEYAVLRQSAVTDSLFAIVKPVLANDMLRETLSVLIESDFNRNAAAQALYIHRSTLDYRIHRIEEATGYSPMSGRGAQVLTVAMTASAVADVVRRREVPASPTRDAVAGQGFAYGKRCSQ</sequence>
<evidence type="ECO:0000313" key="2">
    <source>
        <dbReference type="EMBL" id="MBB5896327.1"/>
    </source>
</evidence>
<accession>A0A7W9KPH7</accession>
<dbReference type="InterPro" id="IPR025736">
    <property type="entry name" value="PucR_C-HTH_dom"/>
</dbReference>
<dbReference type="Gene3D" id="1.10.10.2840">
    <property type="entry name" value="PucR C-terminal helix-turn-helix domain"/>
    <property type="match status" value="1"/>
</dbReference>
<dbReference type="AlphaFoldDB" id="A0A7W9KPH7"/>